<dbReference type="PANTHER" id="PTHR42896">
    <property type="entry name" value="XYLULOSE-1,5-BISPHOSPHATE (XUBP) PHOSPHATASE"/>
    <property type="match status" value="1"/>
</dbReference>
<evidence type="ECO:0000313" key="1">
    <source>
        <dbReference type="EMBL" id="TQD74086.1"/>
    </source>
</evidence>
<dbReference type="InterPro" id="IPR023198">
    <property type="entry name" value="PGP-like_dom2"/>
</dbReference>
<protein>
    <submittedName>
        <fullName evidence="1">Uncharacterized protein</fullName>
    </submittedName>
</protein>
<dbReference type="EMBL" id="VIEB01001220">
    <property type="protein sequence ID" value="TQD74086.1"/>
    <property type="molecule type" value="Genomic_DNA"/>
</dbReference>
<dbReference type="GO" id="GO:0016787">
    <property type="term" value="F:hydrolase activity"/>
    <property type="evidence" value="ECO:0007669"/>
    <property type="project" value="InterPro"/>
</dbReference>
<dbReference type="AlphaFoldDB" id="A0A540KIN5"/>
<evidence type="ECO:0000313" key="2">
    <source>
        <dbReference type="Proteomes" id="UP000315295"/>
    </source>
</evidence>
<dbReference type="InterPro" id="IPR044999">
    <property type="entry name" value="CbbY-like"/>
</dbReference>
<dbReference type="Gene3D" id="1.10.150.240">
    <property type="entry name" value="Putative phosphatase, domain 2"/>
    <property type="match status" value="1"/>
</dbReference>
<comment type="caution">
    <text evidence="1">The sequence shown here is derived from an EMBL/GenBank/DDBJ whole genome shotgun (WGS) entry which is preliminary data.</text>
</comment>
<keyword evidence="2" id="KW-1185">Reference proteome</keyword>
<dbReference type="Gene3D" id="3.40.50.1000">
    <property type="entry name" value="HAD superfamily/HAD-like"/>
    <property type="match status" value="1"/>
</dbReference>
<dbReference type="STRING" id="106549.A0A540KIN5"/>
<reference evidence="1 2" key="1">
    <citation type="journal article" date="2019" name="G3 (Bethesda)">
        <title>Sequencing of a Wild Apple (Malus baccata) Genome Unravels the Differences Between Cultivated and Wild Apple Species Regarding Disease Resistance and Cold Tolerance.</title>
        <authorList>
            <person name="Chen X."/>
        </authorList>
    </citation>
    <scope>NUCLEOTIDE SEQUENCE [LARGE SCALE GENOMIC DNA]</scope>
    <source>
        <strain evidence="2">cv. Shandingzi</strain>
        <tissue evidence="1">Leaves</tissue>
    </source>
</reference>
<name>A0A540KIN5_MALBA</name>
<organism evidence="1 2">
    <name type="scientific">Malus baccata</name>
    <name type="common">Siberian crab apple</name>
    <name type="synonym">Pyrus baccata</name>
    <dbReference type="NCBI Taxonomy" id="106549"/>
    <lineage>
        <taxon>Eukaryota</taxon>
        <taxon>Viridiplantae</taxon>
        <taxon>Streptophyta</taxon>
        <taxon>Embryophyta</taxon>
        <taxon>Tracheophyta</taxon>
        <taxon>Spermatophyta</taxon>
        <taxon>Magnoliopsida</taxon>
        <taxon>eudicotyledons</taxon>
        <taxon>Gunneridae</taxon>
        <taxon>Pentapetalae</taxon>
        <taxon>rosids</taxon>
        <taxon>fabids</taxon>
        <taxon>Rosales</taxon>
        <taxon>Rosaceae</taxon>
        <taxon>Amygdaloideae</taxon>
        <taxon>Maleae</taxon>
        <taxon>Malus</taxon>
    </lineage>
</organism>
<dbReference type="PANTHER" id="PTHR42896:SF3">
    <property type="entry name" value="PROTEIN, PUTATIVE, EXPRESSED-RELATED"/>
    <property type="match status" value="1"/>
</dbReference>
<dbReference type="Proteomes" id="UP000315295">
    <property type="component" value="Unassembled WGS sequence"/>
</dbReference>
<dbReference type="InterPro" id="IPR023214">
    <property type="entry name" value="HAD_sf"/>
</dbReference>
<accession>A0A540KIN5</accession>
<proteinExistence type="predicted"/>
<gene>
    <name evidence="1" type="ORF">C1H46_040370</name>
</gene>
<sequence length="654" mass="73529">MESRVSNREAKFNEFKKSQDELRISQAKFRAEVKTTNDLILLQLKLLAEKLGVESFAATPMHQPFIKSTSPLSLEKSNEIVLKLQSFHMEKVRARDKRDEFWSQFHPRYKPKTRPCLRPILKKFKKVRDYGKHHDDDYATFHSNPKFQGSFGVFQKALARENENVFDLFDKEAKDSVDIPPFLDFDCKTGTINDLVYGFPVSDCEFIRMEKKVADLKLLARKGEDSLLCDVGICSFPDVGCFPEVVLISVAKSGENDAHHVFVGLQPTVDIASLKLGFHEFTRDKGGTTIQRLFHSKSATVLESDCKNGKSQVFILEIHVSNVEFKKAKLPGSRAQQNVELRKSAGDGEKMVNLYFNQISWPSSLPTNEKESFLKNVLQKKKMAMDEFLMSEKLTLRPGVEEFIDDAYKEEIHVVLLTTYSKSGDQIGRSIVEKLGKERISKLKIVGYKEVGLSLYTQLVNDTRLSSSVDKQLAKEAIQVVFAEKQRIAEEVASMLQLSVDIDTSPPESLEKIIAAFRVGGEVAGLHKKLPFGSSVHGSFGVQDKSHILEGGKGIYTTTFTSSLLTGRGMMTMTDIGILKHFSSEYVEQRKLVAAFTVAKHIPILEDESSVLAFGKVQTTVPLPVIIDAGNLQEAPVAILDRRMIKKVLQLRKP</sequence>